<organism evidence="1">
    <name type="scientific">Siphoviridae sp. ctoD91</name>
    <dbReference type="NCBI Taxonomy" id="2827591"/>
    <lineage>
        <taxon>Viruses</taxon>
        <taxon>Duplodnaviria</taxon>
        <taxon>Heunggongvirae</taxon>
        <taxon>Uroviricota</taxon>
        <taxon>Caudoviricetes</taxon>
    </lineage>
</organism>
<accession>A0A8S5LI28</accession>
<evidence type="ECO:0000313" key="1">
    <source>
        <dbReference type="EMBL" id="DAD69749.1"/>
    </source>
</evidence>
<sequence>MTNDISRIRSIIEKEIQQKTKAKQEQIPNENAINLLKGTWGKDVSEEEKNMALSLLPKLMDNEVILLIKKAHHYDAPKCQLML</sequence>
<protein>
    <submittedName>
        <fullName evidence="1">Uncharacterized protein</fullName>
    </submittedName>
</protein>
<name>A0A8S5LI28_9CAUD</name>
<proteinExistence type="predicted"/>
<dbReference type="EMBL" id="BK015855">
    <property type="protein sequence ID" value="DAD69749.1"/>
    <property type="molecule type" value="Genomic_DNA"/>
</dbReference>
<reference evidence="1" key="1">
    <citation type="journal article" date="2021" name="Proc. Natl. Acad. Sci. U.S.A.">
        <title>A Catalog of Tens of Thousands of Viruses from Human Metagenomes Reveals Hidden Associations with Chronic Diseases.</title>
        <authorList>
            <person name="Tisza M.J."/>
            <person name="Buck C.B."/>
        </authorList>
    </citation>
    <scope>NUCLEOTIDE SEQUENCE</scope>
    <source>
        <strain evidence="1">CtoD91</strain>
    </source>
</reference>